<evidence type="ECO:0000313" key="2">
    <source>
        <dbReference type="EMBL" id="SHF07469.1"/>
    </source>
</evidence>
<keyword evidence="3" id="KW-1185">Reference proteome</keyword>
<organism evidence="2 3">
    <name type="scientific">Flavobacterium fontis</name>
    <dbReference type="NCBI Taxonomy" id="1124188"/>
    <lineage>
        <taxon>Bacteria</taxon>
        <taxon>Pseudomonadati</taxon>
        <taxon>Bacteroidota</taxon>
        <taxon>Flavobacteriia</taxon>
        <taxon>Flavobacteriales</taxon>
        <taxon>Flavobacteriaceae</taxon>
        <taxon>Flavobacterium</taxon>
    </lineage>
</organism>
<proteinExistence type="predicted"/>
<dbReference type="AlphaFoldDB" id="A0A1M4YNS8"/>
<dbReference type="Proteomes" id="UP000184147">
    <property type="component" value="Unassembled WGS sequence"/>
</dbReference>
<keyword evidence="1" id="KW-0812">Transmembrane</keyword>
<sequence length="55" mass="6304">MKFLVLFLQSAIDKKLQEAPDNGYAIGVWIGNLLPFVVLVGLAYLLYYRSKNRKD</sequence>
<reference evidence="2 3" key="1">
    <citation type="submission" date="2016-11" db="EMBL/GenBank/DDBJ databases">
        <authorList>
            <person name="Jaros S."/>
            <person name="Januszkiewicz K."/>
            <person name="Wedrychowicz H."/>
        </authorList>
    </citation>
    <scope>NUCLEOTIDE SEQUENCE [LARGE SCALE GENOMIC DNA]</scope>
    <source>
        <strain evidence="2 3">DSM 25660</strain>
    </source>
</reference>
<dbReference type="EMBL" id="FQVQ01000003">
    <property type="protein sequence ID" value="SHF07469.1"/>
    <property type="molecule type" value="Genomic_DNA"/>
</dbReference>
<name>A0A1M4YNS8_9FLAO</name>
<evidence type="ECO:0000313" key="3">
    <source>
        <dbReference type="Proteomes" id="UP000184147"/>
    </source>
</evidence>
<accession>A0A1M4YNS8</accession>
<keyword evidence="1" id="KW-1133">Transmembrane helix</keyword>
<evidence type="ECO:0000256" key="1">
    <source>
        <dbReference type="SAM" id="Phobius"/>
    </source>
</evidence>
<feature type="transmembrane region" description="Helical" evidence="1">
    <location>
        <begin position="23"/>
        <end position="47"/>
    </location>
</feature>
<gene>
    <name evidence="2" type="ORF">SAMN05444377_103174</name>
</gene>
<protein>
    <submittedName>
        <fullName evidence="2">Uncharacterized protein</fullName>
    </submittedName>
</protein>
<dbReference type="STRING" id="1124188.SAMN05444377_103174"/>
<keyword evidence="1" id="KW-0472">Membrane</keyword>
<dbReference type="RefSeq" id="WP_200798314.1">
    <property type="nucleotide sequence ID" value="NZ_FQVQ01000003.1"/>
</dbReference>